<keyword evidence="2" id="KW-0732">Signal</keyword>
<reference evidence="3" key="2">
    <citation type="journal article" date="2021" name="Front. Microbiol.">
        <title>Comprehensive Comparative Genomics and Phenotyping of Methylobacterium Species.</title>
        <authorList>
            <person name="Alessa O."/>
            <person name="Ogura Y."/>
            <person name="Fujitani Y."/>
            <person name="Takami H."/>
            <person name="Hayashi T."/>
            <person name="Sahin N."/>
            <person name="Tani A."/>
        </authorList>
    </citation>
    <scope>NUCLEOTIDE SEQUENCE</scope>
    <source>
        <strain evidence="3">DSM 22415</strain>
    </source>
</reference>
<dbReference type="Proteomes" id="UP000401717">
    <property type="component" value="Unassembled WGS sequence"/>
</dbReference>
<evidence type="ECO:0000313" key="4">
    <source>
        <dbReference type="EMBL" id="VUF11488.1"/>
    </source>
</evidence>
<evidence type="ECO:0000256" key="2">
    <source>
        <dbReference type="SAM" id="SignalP"/>
    </source>
</evidence>
<feature type="region of interest" description="Disordered" evidence="1">
    <location>
        <begin position="216"/>
        <end position="312"/>
    </location>
</feature>
<accession>A0A564FUM2</accession>
<dbReference type="Proteomes" id="UP001055303">
    <property type="component" value="Unassembled WGS sequence"/>
</dbReference>
<reference evidence="4 5" key="1">
    <citation type="submission" date="2019-06" db="EMBL/GenBank/DDBJ databases">
        <authorList>
            <person name="Rodrigo-Torres L."/>
            <person name="Arahal R. D."/>
            <person name="Lucena T."/>
        </authorList>
    </citation>
    <scope>NUCLEOTIDE SEQUENCE [LARGE SCALE GENOMIC DNA]</scope>
    <source>
        <strain evidence="4 5">SW08-7</strain>
    </source>
</reference>
<dbReference type="InterPro" id="IPR031482">
    <property type="entry name" value="CBP_BcsN"/>
</dbReference>
<evidence type="ECO:0000256" key="1">
    <source>
        <dbReference type="SAM" id="MobiDB-lite"/>
    </source>
</evidence>
<keyword evidence="6" id="KW-1185">Reference proteome</keyword>
<protein>
    <recommendedName>
        <fullName evidence="7">Cellulose biosynthesis protein BcsN</fullName>
    </recommendedName>
</protein>
<gene>
    <name evidence="3" type="ORF">IFDJLNFL_1495</name>
    <name evidence="4" type="ORF">MTDSW087_01170</name>
</gene>
<feature type="signal peptide" evidence="2">
    <location>
        <begin position="1"/>
        <end position="26"/>
    </location>
</feature>
<dbReference type="EMBL" id="CABFVH010000004">
    <property type="protein sequence ID" value="VUF11488.1"/>
    <property type="molecule type" value="Genomic_DNA"/>
</dbReference>
<proteinExistence type="predicted"/>
<dbReference type="EMBL" id="BPQI01000034">
    <property type="protein sequence ID" value="GJD55608.1"/>
    <property type="molecule type" value="Genomic_DNA"/>
</dbReference>
<dbReference type="Pfam" id="PF17038">
    <property type="entry name" value="CBP_BcsN"/>
    <property type="match status" value="1"/>
</dbReference>
<dbReference type="OrthoDB" id="7988083at2"/>
<dbReference type="AlphaFoldDB" id="A0A564FUM2"/>
<dbReference type="RefSeq" id="WP_144761396.1">
    <property type="nucleotide sequence ID" value="NZ_BPQI01000034.1"/>
</dbReference>
<feature type="chain" id="PRO_5022038374" description="Cellulose biosynthesis protein BcsN" evidence="2">
    <location>
        <begin position="27"/>
        <end position="312"/>
    </location>
</feature>
<evidence type="ECO:0000313" key="5">
    <source>
        <dbReference type="Proteomes" id="UP000401717"/>
    </source>
</evidence>
<evidence type="ECO:0008006" key="7">
    <source>
        <dbReference type="Google" id="ProtNLM"/>
    </source>
</evidence>
<feature type="compositionally biased region" description="Low complexity" evidence="1">
    <location>
        <begin position="276"/>
        <end position="289"/>
    </location>
</feature>
<sequence>MTEPLSRGLALVLAGLALSACTAREAALGPAAPRYASLDALIEGPRRAAPLRAATPLAVLPDWIGTPTRLRESDRAEAFEQAVSLSPGPRGPSRENLVMLRLVRAEAAEASAGGRPTEAGIRAELAAMFPDTPMQVVTRPAANAYGPYGLAVGRAADGARCLYAWQWIAEAPALDPEAGGPQAVSLRLRLCRGDVTAEALAAAMNQIRLVPRFAGTPVASPRPRPAPVRAAAHRAPTERPRAESPAAEPSRTELPRLESRPEAAPGRRYLGAVQVARPASAGPAQAPGQVSGLAADLPPEALRGPAPSPARP</sequence>
<feature type="compositionally biased region" description="Basic and acidic residues" evidence="1">
    <location>
        <begin position="250"/>
        <end position="261"/>
    </location>
</feature>
<reference evidence="3" key="3">
    <citation type="submission" date="2021-08" db="EMBL/GenBank/DDBJ databases">
        <authorList>
            <person name="Tani A."/>
            <person name="Ola A."/>
            <person name="Ogura Y."/>
            <person name="Katsura K."/>
            <person name="Hayashi T."/>
        </authorList>
    </citation>
    <scope>NUCLEOTIDE SEQUENCE</scope>
    <source>
        <strain evidence="3">DSM 22415</strain>
    </source>
</reference>
<organism evidence="4 5">
    <name type="scientific">Methylobacterium dankookense</name>
    <dbReference type="NCBI Taxonomy" id="560405"/>
    <lineage>
        <taxon>Bacteria</taxon>
        <taxon>Pseudomonadati</taxon>
        <taxon>Pseudomonadota</taxon>
        <taxon>Alphaproteobacteria</taxon>
        <taxon>Hyphomicrobiales</taxon>
        <taxon>Methylobacteriaceae</taxon>
        <taxon>Methylobacterium</taxon>
    </lineage>
</organism>
<evidence type="ECO:0000313" key="3">
    <source>
        <dbReference type="EMBL" id="GJD55608.1"/>
    </source>
</evidence>
<dbReference type="PROSITE" id="PS51257">
    <property type="entry name" value="PROKAR_LIPOPROTEIN"/>
    <property type="match status" value="1"/>
</dbReference>
<name>A0A564FUM2_9HYPH</name>
<evidence type="ECO:0000313" key="6">
    <source>
        <dbReference type="Proteomes" id="UP001055303"/>
    </source>
</evidence>